<dbReference type="STRING" id="694430.Natoc_0941"/>
<keyword evidence="4" id="KW-1185">Reference proteome</keyword>
<evidence type="ECO:0000256" key="2">
    <source>
        <dbReference type="SAM" id="Phobius"/>
    </source>
</evidence>
<evidence type="ECO:0000313" key="4">
    <source>
        <dbReference type="Proteomes" id="UP000010878"/>
    </source>
</evidence>
<dbReference type="eggNOG" id="arCOG04706">
    <property type="taxonomic scope" value="Archaea"/>
</dbReference>
<dbReference type="GeneID" id="14402139"/>
<dbReference type="Proteomes" id="UP000010878">
    <property type="component" value="Chromosome"/>
</dbReference>
<dbReference type="OrthoDB" id="137652at2157"/>
<dbReference type="RefSeq" id="WP_015320243.1">
    <property type="nucleotide sequence ID" value="NC_019974.1"/>
</dbReference>
<feature type="transmembrane region" description="Helical" evidence="2">
    <location>
        <begin position="211"/>
        <end position="228"/>
    </location>
</feature>
<keyword evidence="2" id="KW-0812">Transmembrane</keyword>
<feature type="transmembrane region" description="Helical" evidence="2">
    <location>
        <begin position="121"/>
        <end position="145"/>
    </location>
</feature>
<feature type="transmembrane region" description="Helical" evidence="2">
    <location>
        <begin position="25"/>
        <end position="47"/>
    </location>
</feature>
<gene>
    <name evidence="3" type="ORF">Natoc_0941</name>
</gene>
<feature type="transmembrane region" description="Helical" evidence="2">
    <location>
        <begin position="70"/>
        <end position="100"/>
    </location>
</feature>
<evidence type="ECO:0008006" key="5">
    <source>
        <dbReference type="Google" id="ProtNLM"/>
    </source>
</evidence>
<feature type="transmembrane region" description="Helical" evidence="2">
    <location>
        <begin position="262"/>
        <end position="283"/>
    </location>
</feature>
<dbReference type="Pfam" id="PF24400">
    <property type="entry name" value="DUF7544"/>
    <property type="match status" value="1"/>
</dbReference>
<proteinExistence type="predicted"/>
<dbReference type="HOGENOM" id="CLU_051458_0_0_2"/>
<keyword evidence="2" id="KW-1133">Transmembrane helix</keyword>
<accession>L0JXH4</accession>
<sequence>MDAVDDLGDAIDATRNFLTPVRAGLWLRLAILALFVGGFGSGAQSALSGDAGPMAEQAPGPGLEDVPEEALLAVAVAVGFLLLLWLGYAFVAAIMEFVFIESLRSEDVRVRRYSNANVGRGIRLFGFRVALIAVAGVVGATPVLLSIFGVGTIDGGTAAVGVAALFATGVYLVYAVVNRFTSEFVAPVMLLEDRGVLSAWRRFWGTFRTNWLEYVVYLVLVWIIQAAVGIAVSILTLIAGIVVAIPFVVLAVLLFTLGDIGAVLAAVVLLVAVLGFVLVALLIQVPVVSYFKYYALLLLGDTNADLDLIPDQRASIRADGGEDAFESGRSESGQPAGTERDRESDEPERDENDASDESDWTDDYGWNDDEDEIDDWDDVGWGEENDRDRDDHADGDDAEDDDRDRSW</sequence>
<reference evidence="3 4" key="1">
    <citation type="submission" date="2012-11" db="EMBL/GenBank/DDBJ databases">
        <title>FINISHED of Natronococcus occultus SP4, DSM 3396.</title>
        <authorList>
            <consortium name="DOE Joint Genome Institute"/>
            <person name="Eisen J."/>
            <person name="Huntemann M."/>
            <person name="Wei C.-L."/>
            <person name="Han J."/>
            <person name="Detter J.C."/>
            <person name="Han C."/>
            <person name="Tapia R."/>
            <person name="Chen A."/>
            <person name="Kyrpides N."/>
            <person name="Mavromatis K."/>
            <person name="Markowitz V."/>
            <person name="Szeto E."/>
            <person name="Ivanova N."/>
            <person name="Mikhailova N."/>
            <person name="Ovchinnikova G."/>
            <person name="Pagani I."/>
            <person name="Pati A."/>
            <person name="Goodwin L."/>
            <person name="Nordberg H.P."/>
            <person name="Cantor M.N."/>
            <person name="Hua S.X."/>
            <person name="Woyke T."/>
            <person name="Eisen J."/>
            <person name="Klenk H.-P."/>
            <person name="Klenk H.-P."/>
        </authorList>
    </citation>
    <scope>NUCLEOTIDE SEQUENCE [LARGE SCALE GENOMIC DNA]</scope>
    <source>
        <strain evidence="3 4">SP4</strain>
    </source>
</reference>
<feature type="transmembrane region" description="Helical" evidence="2">
    <location>
        <begin position="234"/>
        <end position="255"/>
    </location>
</feature>
<evidence type="ECO:0000256" key="1">
    <source>
        <dbReference type="SAM" id="MobiDB-lite"/>
    </source>
</evidence>
<keyword evidence="2" id="KW-0472">Membrane</keyword>
<dbReference type="EMBL" id="CP003929">
    <property type="protein sequence ID" value="AGB36789.1"/>
    <property type="molecule type" value="Genomic_DNA"/>
</dbReference>
<name>L0JXH4_9EURY</name>
<dbReference type="InterPro" id="IPR055966">
    <property type="entry name" value="DUF7544"/>
</dbReference>
<evidence type="ECO:0000313" key="3">
    <source>
        <dbReference type="EMBL" id="AGB36789.1"/>
    </source>
</evidence>
<organism evidence="3 4">
    <name type="scientific">Natronococcus occultus SP4</name>
    <dbReference type="NCBI Taxonomy" id="694430"/>
    <lineage>
        <taxon>Archaea</taxon>
        <taxon>Methanobacteriati</taxon>
        <taxon>Methanobacteriota</taxon>
        <taxon>Stenosarchaea group</taxon>
        <taxon>Halobacteria</taxon>
        <taxon>Halobacteriales</taxon>
        <taxon>Natrialbaceae</taxon>
        <taxon>Natronococcus</taxon>
    </lineage>
</organism>
<dbReference type="KEGG" id="nou:Natoc_0941"/>
<feature type="compositionally biased region" description="Acidic residues" evidence="1">
    <location>
        <begin position="344"/>
        <end position="383"/>
    </location>
</feature>
<feature type="compositionally biased region" description="Acidic residues" evidence="1">
    <location>
        <begin position="393"/>
        <end position="407"/>
    </location>
</feature>
<protein>
    <recommendedName>
        <fullName evidence="5">Glycerophosphoryl diester phosphodiesterase membrane domain-containing protein</fullName>
    </recommendedName>
</protein>
<dbReference type="AlphaFoldDB" id="L0JXH4"/>
<feature type="region of interest" description="Disordered" evidence="1">
    <location>
        <begin position="320"/>
        <end position="407"/>
    </location>
</feature>
<feature type="transmembrane region" description="Helical" evidence="2">
    <location>
        <begin position="157"/>
        <end position="177"/>
    </location>
</feature>